<organism evidence="2 3">
    <name type="scientific">Clostridium tetanomorphum</name>
    <dbReference type="NCBI Taxonomy" id="1553"/>
    <lineage>
        <taxon>Bacteria</taxon>
        <taxon>Bacillati</taxon>
        <taxon>Bacillota</taxon>
        <taxon>Clostridia</taxon>
        <taxon>Eubacteriales</taxon>
        <taxon>Clostridiaceae</taxon>
        <taxon>Clostridium</taxon>
    </lineage>
</organism>
<dbReference type="InterPro" id="IPR036388">
    <property type="entry name" value="WH-like_DNA-bd_sf"/>
</dbReference>
<dbReference type="InterPro" id="IPR005149">
    <property type="entry name" value="Tscrpt_reg_PadR_N"/>
</dbReference>
<protein>
    <submittedName>
        <fullName evidence="2">PadR family transcriptional regulator</fullName>
    </submittedName>
</protein>
<dbReference type="InterPro" id="IPR036390">
    <property type="entry name" value="WH_DNA-bd_sf"/>
</dbReference>
<evidence type="ECO:0000313" key="3">
    <source>
        <dbReference type="Proteomes" id="UP000563151"/>
    </source>
</evidence>
<dbReference type="Pfam" id="PF03551">
    <property type="entry name" value="PadR"/>
    <property type="match status" value="1"/>
</dbReference>
<sequence>MGNGIKKPDKLIEINNHKIHIYGEGISNNTPTVVFTSGWKIPSHYVDYYPLQKELQKKSQNTFLLKEGTLYPISHSLEKQEFVVTYMSEGDKGRTCKYYKITDYGKRQLEEKKKEWINFSYYLNKVIEVDGNV</sequence>
<dbReference type="PANTHER" id="PTHR33169:SF14">
    <property type="entry name" value="TRANSCRIPTIONAL REGULATOR RV3488"/>
    <property type="match status" value="1"/>
</dbReference>
<dbReference type="InterPro" id="IPR052509">
    <property type="entry name" value="Metal_resp_DNA-bind_regulator"/>
</dbReference>
<proteinExistence type="predicted"/>
<evidence type="ECO:0000313" key="2">
    <source>
        <dbReference type="EMBL" id="MBC2400135.1"/>
    </source>
</evidence>
<evidence type="ECO:0000259" key="1">
    <source>
        <dbReference type="Pfam" id="PF03551"/>
    </source>
</evidence>
<dbReference type="Proteomes" id="UP000563151">
    <property type="component" value="Unassembled WGS sequence"/>
</dbReference>
<dbReference type="PANTHER" id="PTHR33169">
    <property type="entry name" value="PADR-FAMILY TRANSCRIPTIONAL REGULATOR"/>
    <property type="match status" value="1"/>
</dbReference>
<keyword evidence="3" id="KW-1185">Reference proteome</keyword>
<gene>
    <name evidence="2" type="ORF">HGG79_20620</name>
</gene>
<accession>A0A923J3G1</accession>
<dbReference type="SUPFAM" id="SSF46785">
    <property type="entry name" value="Winged helix' DNA-binding domain"/>
    <property type="match status" value="1"/>
</dbReference>
<feature type="domain" description="Transcription regulator PadR N-terminal" evidence="1">
    <location>
        <begin position="49"/>
        <end position="111"/>
    </location>
</feature>
<comment type="caution">
    <text evidence="2">The sequence shown here is derived from an EMBL/GenBank/DDBJ whole genome shotgun (WGS) entry which is preliminary data.</text>
</comment>
<dbReference type="Gene3D" id="1.10.10.10">
    <property type="entry name" value="Winged helix-like DNA-binding domain superfamily/Winged helix DNA-binding domain"/>
    <property type="match status" value="1"/>
</dbReference>
<dbReference type="RefSeq" id="WP_085059142.1">
    <property type="nucleotide sequence ID" value="NZ_JAAZWO010000051.1"/>
</dbReference>
<name>A0A923J3G1_CLOTT</name>
<dbReference type="AlphaFoldDB" id="A0A923J3G1"/>
<dbReference type="EMBL" id="JAAZWO010000051">
    <property type="protein sequence ID" value="MBC2400135.1"/>
    <property type="molecule type" value="Genomic_DNA"/>
</dbReference>
<reference evidence="2 3" key="1">
    <citation type="submission" date="2020-04" db="EMBL/GenBank/DDBJ databases">
        <title>Genomic insights into acetone-butanol-ethanol (ABE) fermentation by sequencing solventogenic clostridia strains.</title>
        <authorList>
            <person name="Brown S."/>
        </authorList>
    </citation>
    <scope>NUCLEOTIDE SEQUENCE [LARGE SCALE GENOMIC DNA]</scope>
    <source>
        <strain evidence="2 3">DJ011</strain>
    </source>
</reference>